<feature type="signal peptide" evidence="1">
    <location>
        <begin position="1"/>
        <end position="20"/>
    </location>
</feature>
<name>A0A0G3BJM3_9BURK</name>
<evidence type="ECO:0000313" key="3">
    <source>
        <dbReference type="EMBL" id="AKJ27581.1"/>
    </source>
</evidence>
<dbReference type="Pfam" id="PF07589">
    <property type="entry name" value="PEP-CTERM"/>
    <property type="match status" value="1"/>
</dbReference>
<accession>A0A0G3BJM3</accession>
<evidence type="ECO:0000259" key="2">
    <source>
        <dbReference type="Pfam" id="PF07589"/>
    </source>
</evidence>
<dbReference type="Gene3D" id="2.60.120.260">
    <property type="entry name" value="Galactose-binding domain-like"/>
    <property type="match status" value="1"/>
</dbReference>
<dbReference type="NCBIfam" id="TIGR02595">
    <property type="entry name" value="PEP_CTERM"/>
    <property type="match status" value="1"/>
</dbReference>
<feature type="domain" description="Ice-binding protein C-terminal" evidence="2">
    <location>
        <begin position="189"/>
        <end position="212"/>
    </location>
</feature>
<dbReference type="InterPro" id="IPR008979">
    <property type="entry name" value="Galactose-bd-like_sf"/>
</dbReference>
<dbReference type="Proteomes" id="UP000035352">
    <property type="component" value="Chromosome"/>
</dbReference>
<evidence type="ECO:0000313" key="4">
    <source>
        <dbReference type="Proteomes" id="UP000035352"/>
    </source>
</evidence>
<dbReference type="PATRIC" id="fig|413882.6.peg.944"/>
<sequence>MRPLAIACLLSAFGATTAHAGVALQPVEVSTSAGWVFDVEHLIDQTGLNTTYVSGVDDFDAFVSTKPSAVHCFGDCVWATQNTHSATLDFDLGTLASVESLALWNLGADDPSSLKTFELVLSRDAGFSDATSVGTFTAANDLGDSFTTFVQVFDFEPTFAAYARINVIESWSPDSFGVGFNEVVFNATPVPEPSTFALTGTALLLGAVVRRKYGKGQRRTLPAAA</sequence>
<dbReference type="SUPFAM" id="SSF49785">
    <property type="entry name" value="Galactose-binding domain-like"/>
    <property type="match status" value="1"/>
</dbReference>
<dbReference type="KEGG" id="pbh:AAW51_0890"/>
<dbReference type="EMBL" id="CP011371">
    <property type="protein sequence ID" value="AKJ27581.1"/>
    <property type="molecule type" value="Genomic_DNA"/>
</dbReference>
<gene>
    <name evidence="3" type="ORF">AAW51_0890</name>
</gene>
<protein>
    <recommendedName>
        <fullName evidence="2">Ice-binding protein C-terminal domain-containing protein</fullName>
    </recommendedName>
</protein>
<dbReference type="OrthoDB" id="9152028at2"/>
<feature type="chain" id="PRO_5002551849" description="Ice-binding protein C-terminal domain-containing protein" evidence="1">
    <location>
        <begin position="21"/>
        <end position="225"/>
    </location>
</feature>
<reference evidence="3 4" key="1">
    <citation type="submission" date="2015-05" db="EMBL/GenBank/DDBJ databases">
        <authorList>
            <person name="Tang B."/>
            <person name="Yu Y."/>
        </authorList>
    </citation>
    <scope>NUCLEOTIDE SEQUENCE [LARGE SCALE GENOMIC DNA]</scope>
    <source>
        <strain evidence="3 4">DSM 7029</strain>
    </source>
</reference>
<proteinExistence type="predicted"/>
<dbReference type="AlphaFoldDB" id="A0A0G3BJM3"/>
<organism evidence="3 4">
    <name type="scientific">Caldimonas brevitalea</name>
    <dbReference type="NCBI Taxonomy" id="413882"/>
    <lineage>
        <taxon>Bacteria</taxon>
        <taxon>Pseudomonadati</taxon>
        <taxon>Pseudomonadota</taxon>
        <taxon>Betaproteobacteria</taxon>
        <taxon>Burkholderiales</taxon>
        <taxon>Sphaerotilaceae</taxon>
        <taxon>Caldimonas</taxon>
    </lineage>
</organism>
<dbReference type="RefSeq" id="WP_047193628.1">
    <property type="nucleotide sequence ID" value="NZ_CP011371.1"/>
</dbReference>
<keyword evidence="4" id="KW-1185">Reference proteome</keyword>
<evidence type="ECO:0000256" key="1">
    <source>
        <dbReference type="SAM" id="SignalP"/>
    </source>
</evidence>
<dbReference type="InterPro" id="IPR013424">
    <property type="entry name" value="Ice-binding_C"/>
</dbReference>
<keyword evidence="1" id="KW-0732">Signal</keyword>
<dbReference type="STRING" id="413882.AAW51_0890"/>